<feature type="compositionally biased region" description="Basic residues" evidence="2">
    <location>
        <begin position="79"/>
        <end position="88"/>
    </location>
</feature>
<dbReference type="AlphaFoldDB" id="A0A388JPQ6"/>
<reference evidence="3 4" key="1">
    <citation type="journal article" date="2018" name="Cell">
        <title>The Chara Genome: Secondary Complexity and Implications for Plant Terrestrialization.</title>
        <authorList>
            <person name="Nishiyama T."/>
            <person name="Sakayama H."/>
            <person name="Vries J.D."/>
            <person name="Buschmann H."/>
            <person name="Saint-Marcoux D."/>
            <person name="Ullrich K.K."/>
            <person name="Haas F.B."/>
            <person name="Vanderstraeten L."/>
            <person name="Becker D."/>
            <person name="Lang D."/>
            <person name="Vosolsobe S."/>
            <person name="Rombauts S."/>
            <person name="Wilhelmsson P.K.I."/>
            <person name="Janitza P."/>
            <person name="Kern R."/>
            <person name="Heyl A."/>
            <person name="Rumpler F."/>
            <person name="Villalobos L.I.A.C."/>
            <person name="Clay J.M."/>
            <person name="Skokan R."/>
            <person name="Toyoda A."/>
            <person name="Suzuki Y."/>
            <person name="Kagoshima H."/>
            <person name="Schijlen E."/>
            <person name="Tajeshwar N."/>
            <person name="Catarino B."/>
            <person name="Hetherington A.J."/>
            <person name="Saltykova A."/>
            <person name="Bonnot C."/>
            <person name="Breuninger H."/>
            <person name="Symeonidi A."/>
            <person name="Radhakrishnan G.V."/>
            <person name="Van Nieuwerburgh F."/>
            <person name="Deforce D."/>
            <person name="Chang C."/>
            <person name="Karol K.G."/>
            <person name="Hedrich R."/>
            <person name="Ulvskov P."/>
            <person name="Glockner G."/>
            <person name="Delwiche C.F."/>
            <person name="Petrasek J."/>
            <person name="Van de Peer Y."/>
            <person name="Friml J."/>
            <person name="Beilby M."/>
            <person name="Dolan L."/>
            <person name="Kohara Y."/>
            <person name="Sugano S."/>
            <person name="Fujiyama A."/>
            <person name="Delaux P.-M."/>
            <person name="Quint M."/>
            <person name="TheiBen G."/>
            <person name="Hagemann M."/>
            <person name="Harholt J."/>
            <person name="Dunand C."/>
            <person name="Zachgo S."/>
            <person name="Langdale J."/>
            <person name="Maumus F."/>
            <person name="Straeten D.V.D."/>
            <person name="Gould S.B."/>
            <person name="Rensing S.A."/>
        </authorList>
    </citation>
    <scope>NUCLEOTIDE SEQUENCE [LARGE SCALE GENOMIC DNA]</scope>
    <source>
        <strain evidence="3 4">S276</strain>
    </source>
</reference>
<feature type="region of interest" description="Disordered" evidence="2">
    <location>
        <begin position="183"/>
        <end position="210"/>
    </location>
</feature>
<comment type="caution">
    <text evidence="3">The sequence shown here is derived from an EMBL/GenBank/DDBJ whole genome shotgun (WGS) entry which is preliminary data.</text>
</comment>
<dbReference type="Gramene" id="GBG59784">
    <property type="protein sequence ID" value="GBG59784"/>
    <property type="gene ID" value="CBR_g54887"/>
</dbReference>
<evidence type="ECO:0000313" key="3">
    <source>
        <dbReference type="EMBL" id="GBG59784.1"/>
    </source>
</evidence>
<gene>
    <name evidence="3" type="ORF">CBR_g54887</name>
</gene>
<keyword evidence="1" id="KW-0175">Coiled coil</keyword>
<dbReference type="Proteomes" id="UP000265515">
    <property type="component" value="Unassembled WGS sequence"/>
</dbReference>
<sequence>MAAPGQFEDLLYQCLDNTFGSKVNPIAGCDAEVDAPQSQGNCSDHGGHSDEMEGGIGFRLFRRSSGPIILEKGQVQYGRPKRMPRKRRTVEGYPGIDSSSDDDNDSDDADTLRNKNVAVKLQSVAVDYETVIANAARECTRLAARAHMQIQAEEEARRKEEERIAHLKKEKGETWLPAAQRKFSQGNKHASDTSKRFLGRSSHPVTAQSGSAVSGWQATLLSDGVLNSSGARIIGLGTVVRDWRDGAVEASIGCWEVDADVQTRRRQILLPRTPKVGTKREGGGCEMVDEQGKKRKKRRKKAPVNQCHRAAPPGDNAMQCATEGRSVNNQPASQREIATNVQVPSTGPHSGVETVSPVQVKAMELAELQEKEEEKKGDENGNKKKKKKRRNNEKKKIRKKEKRKEKKKKKKEEESRDVTKNVGSNAGCLDGPAAGISGP</sequence>
<feature type="region of interest" description="Disordered" evidence="2">
    <location>
        <begin position="275"/>
        <end position="439"/>
    </location>
</feature>
<accession>A0A388JPQ6</accession>
<keyword evidence="4" id="KW-1185">Reference proteome</keyword>
<feature type="compositionally biased region" description="Acidic residues" evidence="2">
    <location>
        <begin position="99"/>
        <end position="109"/>
    </location>
</feature>
<feature type="compositionally biased region" description="Basic and acidic residues" evidence="2">
    <location>
        <begin position="368"/>
        <end position="382"/>
    </location>
</feature>
<evidence type="ECO:0000313" key="4">
    <source>
        <dbReference type="Proteomes" id="UP000265515"/>
    </source>
</evidence>
<organism evidence="3 4">
    <name type="scientific">Chara braunii</name>
    <name type="common">Braun's stonewort</name>
    <dbReference type="NCBI Taxonomy" id="69332"/>
    <lineage>
        <taxon>Eukaryota</taxon>
        <taxon>Viridiplantae</taxon>
        <taxon>Streptophyta</taxon>
        <taxon>Charophyceae</taxon>
        <taxon>Charales</taxon>
        <taxon>Characeae</taxon>
        <taxon>Chara</taxon>
    </lineage>
</organism>
<feature type="compositionally biased region" description="Basic residues" evidence="2">
    <location>
        <begin position="293"/>
        <end position="302"/>
    </location>
</feature>
<feature type="compositionally biased region" description="Basic residues" evidence="2">
    <location>
        <begin position="383"/>
        <end position="410"/>
    </location>
</feature>
<dbReference type="PANTHER" id="PTHR36765">
    <property type="entry name" value="EXPRESSED PROTEIN"/>
    <property type="match status" value="1"/>
</dbReference>
<feature type="coiled-coil region" evidence="1">
    <location>
        <begin position="143"/>
        <end position="170"/>
    </location>
</feature>
<dbReference type="PANTHER" id="PTHR36765:SF1">
    <property type="entry name" value="EXPRESSED PROTEIN"/>
    <property type="match status" value="1"/>
</dbReference>
<dbReference type="EMBL" id="BFEA01000006">
    <property type="protein sequence ID" value="GBG59784.1"/>
    <property type="molecule type" value="Genomic_DNA"/>
</dbReference>
<protein>
    <submittedName>
        <fullName evidence="3">Uncharacterized protein</fullName>
    </submittedName>
</protein>
<proteinExistence type="predicted"/>
<evidence type="ECO:0000256" key="1">
    <source>
        <dbReference type="SAM" id="Coils"/>
    </source>
</evidence>
<feature type="region of interest" description="Disordered" evidence="2">
    <location>
        <begin position="77"/>
        <end position="110"/>
    </location>
</feature>
<name>A0A388JPQ6_CHABU</name>
<evidence type="ECO:0000256" key="2">
    <source>
        <dbReference type="SAM" id="MobiDB-lite"/>
    </source>
</evidence>
<feature type="compositionally biased region" description="Polar residues" evidence="2">
    <location>
        <begin position="325"/>
        <end position="348"/>
    </location>
</feature>